<name>A0ABQ9KBC1_HEVBR</name>
<feature type="non-terminal residue" evidence="2">
    <location>
        <position position="57"/>
    </location>
</feature>
<feature type="region of interest" description="Disordered" evidence="1">
    <location>
        <begin position="29"/>
        <end position="57"/>
    </location>
</feature>
<organism evidence="2 3">
    <name type="scientific">Hevea brasiliensis</name>
    <name type="common">Para rubber tree</name>
    <name type="synonym">Siphonia brasiliensis</name>
    <dbReference type="NCBI Taxonomy" id="3981"/>
    <lineage>
        <taxon>Eukaryota</taxon>
        <taxon>Viridiplantae</taxon>
        <taxon>Streptophyta</taxon>
        <taxon>Embryophyta</taxon>
        <taxon>Tracheophyta</taxon>
        <taxon>Spermatophyta</taxon>
        <taxon>Magnoliopsida</taxon>
        <taxon>eudicotyledons</taxon>
        <taxon>Gunneridae</taxon>
        <taxon>Pentapetalae</taxon>
        <taxon>rosids</taxon>
        <taxon>fabids</taxon>
        <taxon>Malpighiales</taxon>
        <taxon>Euphorbiaceae</taxon>
        <taxon>Crotonoideae</taxon>
        <taxon>Micrandreae</taxon>
        <taxon>Hevea</taxon>
    </lineage>
</organism>
<keyword evidence="3" id="KW-1185">Reference proteome</keyword>
<sequence length="57" mass="6474">MVTGIAGAYVNAHKDLLAELQKRYPKEDFSWMDELAPEGDDEDSEEEAEGERESEQN</sequence>
<reference evidence="2 3" key="1">
    <citation type="journal article" date="2023" name="Plant Biotechnol. J.">
        <title>Chromosome-level wild Hevea brasiliensis genome provides new tools for genomic-assisted breeding and valuable loci to elevate rubber yield.</title>
        <authorList>
            <person name="Cheng H."/>
            <person name="Song X."/>
            <person name="Hu Y."/>
            <person name="Wu T."/>
            <person name="Yang Q."/>
            <person name="An Z."/>
            <person name="Feng S."/>
            <person name="Deng Z."/>
            <person name="Wu W."/>
            <person name="Zeng X."/>
            <person name="Tu M."/>
            <person name="Wang X."/>
            <person name="Huang H."/>
        </authorList>
    </citation>
    <scope>NUCLEOTIDE SEQUENCE [LARGE SCALE GENOMIC DNA]</scope>
    <source>
        <strain evidence="2">MT/VB/25A 57/8</strain>
    </source>
</reference>
<proteinExistence type="predicted"/>
<accession>A0ABQ9KBC1</accession>
<feature type="compositionally biased region" description="Acidic residues" evidence="1">
    <location>
        <begin position="35"/>
        <end position="50"/>
    </location>
</feature>
<comment type="caution">
    <text evidence="2">The sequence shown here is derived from an EMBL/GenBank/DDBJ whole genome shotgun (WGS) entry which is preliminary data.</text>
</comment>
<dbReference type="Proteomes" id="UP001174677">
    <property type="component" value="Unassembled WGS sequence"/>
</dbReference>
<evidence type="ECO:0000313" key="3">
    <source>
        <dbReference type="Proteomes" id="UP001174677"/>
    </source>
</evidence>
<gene>
    <name evidence="2" type="ORF">P3X46_034222</name>
</gene>
<evidence type="ECO:0000313" key="2">
    <source>
        <dbReference type="EMBL" id="KAJ9129022.1"/>
    </source>
</evidence>
<dbReference type="EMBL" id="JARPOI010000292">
    <property type="protein sequence ID" value="KAJ9129022.1"/>
    <property type="molecule type" value="Genomic_DNA"/>
</dbReference>
<evidence type="ECO:0000256" key="1">
    <source>
        <dbReference type="SAM" id="MobiDB-lite"/>
    </source>
</evidence>
<protein>
    <submittedName>
        <fullName evidence="2">Uncharacterized protein</fullName>
    </submittedName>
</protein>